<evidence type="ECO:0000256" key="5">
    <source>
        <dbReference type="ARBA" id="ARBA00022989"/>
    </source>
</evidence>
<dbReference type="Gramene" id="ESW29212">
    <property type="protein sequence ID" value="ESW29212"/>
    <property type="gene ID" value="PHAVU_002G052500g"/>
</dbReference>
<dbReference type="Pfam" id="PF12799">
    <property type="entry name" value="LRR_4"/>
    <property type="match status" value="1"/>
</dbReference>
<feature type="domain" description="Leucine-rich repeat-containing N-terminal plant-type" evidence="7">
    <location>
        <begin position="4"/>
        <end position="40"/>
    </location>
</feature>
<feature type="non-terminal residue" evidence="8">
    <location>
        <position position="1"/>
    </location>
</feature>
<dbReference type="OMA" id="DPCTWFR"/>
<proteinExistence type="predicted"/>
<evidence type="ECO:0000259" key="7">
    <source>
        <dbReference type="Pfam" id="PF08263"/>
    </source>
</evidence>
<dbReference type="eggNOG" id="KOG0619">
    <property type="taxonomic scope" value="Eukaryota"/>
</dbReference>
<evidence type="ECO:0000313" key="9">
    <source>
        <dbReference type="Proteomes" id="UP000000226"/>
    </source>
</evidence>
<dbReference type="InterPro" id="IPR025875">
    <property type="entry name" value="Leu-rich_rpt_4"/>
</dbReference>
<organism evidence="8 9">
    <name type="scientific">Phaseolus vulgaris</name>
    <name type="common">Kidney bean</name>
    <name type="synonym">French bean</name>
    <dbReference type="NCBI Taxonomy" id="3885"/>
    <lineage>
        <taxon>Eukaryota</taxon>
        <taxon>Viridiplantae</taxon>
        <taxon>Streptophyta</taxon>
        <taxon>Embryophyta</taxon>
        <taxon>Tracheophyta</taxon>
        <taxon>Spermatophyta</taxon>
        <taxon>Magnoliopsida</taxon>
        <taxon>eudicotyledons</taxon>
        <taxon>Gunneridae</taxon>
        <taxon>Pentapetalae</taxon>
        <taxon>rosids</taxon>
        <taxon>fabids</taxon>
        <taxon>Fabales</taxon>
        <taxon>Fabaceae</taxon>
        <taxon>Papilionoideae</taxon>
        <taxon>50 kb inversion clade</taxon>
        <taxon>NPAAA clade</taxon>
        <taxon>indigoferoid/millettioid clade</taxon>
        <taxon>Phaseoleae</taxon>
        <taxon>Phaseolus</taxon>
    </lineage>
</organism>
<dbReference type="InterPro" id="IPR013210">
    <property type="entry name" value="LRR_N_plant-typ"/>
</dbReference>
<dbReference type="Gene3D" id="3.80.10.10">
    <property type="entry name" value="Ribonuclease Inhibitor"/>
    <property type="match status" value="1"/>
</dbReference>
<dbReference type="InterPro" id="IPR003591">
    <property type="entry name" value="Leu-rich_rpt_typical-subtyp"/>
</dbReference>
<keyword evidence="9" id="KW-1185">Reference proteome</keyword>
<sequence length="159" mass="17311">KFVGDALHAFSKKLSDPNNALKSWDPSIINPCTWLHVTCDSNHNVIRLDLGNNDFTGTLGPELAQLPSLQYLDLNGNKLSGNIPEELGNLANLISMDLSNNKLEGSIPKSFVKLTSLKSLWLNNNELSGTIPKALILLNLDEFFDNKKLSGTGVKGVVP</sequence>
<dbReference type="Pfam" id="PF13855">
    <property type="entry name" value="LRR_8"/>
    <property type="match status" value="1"/>
</dbReference>
<evidence type="ECO:0000256" key="2">
    <source>
        <dbReference type="ARBA" id="ARBA00022692"/>
    </source>
</evidence>
<protein>
    <recommendedName>
        <fullName evidence="7">Leucine-rich repeat-containing N-terminal plant-type domain-containing protein</fullName>
    </recommendedName>
</protein>
<keyword evidence="2" id="KW-0812">Transmembrane</keyword>
<evidence type="ECO:0000256" key="3">
    <source>
        <dbReference type="ARBA" id="ARBA00022729"/>
    </source>
</evidence>
<keyword evidence="1" id="KW-0433">Leucine-rich repeat</keyword>
<reference evidence="9" key="1">
    <citation type="journal article" date="2014" name="Nat. Genet.">
        <title>A reference genome for common bean and genome-wide analysis of dual domestications.</title>
        <authorList>
            <person name="Schmutz J."/>
            <person name="McClean P.E."/>
            <person name="Mamidi S."/>
            <person name="Wu G.A."/>
            <person name="Cannon S.B."/>
            <person name="Grimwood J."/>
            <person name="Jenkins J."/>
            <person name="Shu S."/>
            <person name="Song Q."/>
            <person name="Chavarro C."/>
            <person name="Torres-Torres M."/>
            <person name="Geffroy V."/>
            <person name="Moghaddam S.M."/>
            <person name="Gao D."/>
            <person name="Abernathy B."/>
            <person name="Barry K."/>
            <person name="Blair M."/>
            <person name="Brick M.A."/>
            <person name="Chovatia M."/>
            <person name="Gepts P."/>
            <person name="Goodstein D.M."/>
            <person name="Gonzales M."/>
            <person name="Hellsten U."/>
            <person name="Hyten D.L."/>
            <person name="Jia G."/>
            <person name="Kelly J.D."/>
            <person name="Kudrna D."/>
            <person name="Lee R."/>
            <person name="Richard M.M."/>
            <person name="Miklas P.N."/>
            <person name="Osorno J.M."/>
            <person name="Rodrigues J."/>
            <person name="Thareau V."/>
            <person name="Urrea C.A."/>
            <person name="Wang M."/>
            <person name="Yu Y."/>
            <person name="Zhang M."/>
            <person name="Wing R.A."/>
            <person name="Cregan P.B."/>
            <person name="Rokhsar D.S."/>
            <person name="Jackson S.A."/>
        </authorList>
    </citation>
    <scope>NUCLEOTIDE SEQUENCE [LARGE SCALE GENOMIC DNA]</scope>
    <source>
        <strain evidence="9">cv. G19833</strain>
    </source>
</reference>
<accession>V7CGB3</accession>
<dbReference type="OrthoDB" id="406235at2759"/>
<dbReference type="InterPro" id="IPR001611">
    <property type="entry name" value="Leu-rich_rpt"/>
</dbReference>
<keyword evidence="3" id="KW-0732">Signal</keyword>
<keyword evidence="4" id="KW-0677">Repeat</keyword>
<dbReference type="Proteomes" id="UP000000226">
    <property type="component" value="Chromosome 2"/>
</dbReference>
<gene>
    <name evidence="8" type="ORF">PHAVU_002G052500g</name>
</gene>
<dbReference type="InterPro" id="IPR032675">
    <property type="entry name" value="LRR_dom_sf"/>
</dbReference>
<dbReference type="AlphaFoldDB" id="V7CGB3"/>
<evidence type="ECO:0000256" key="4">
    <source>
        <dbReference type="ARBA" id="ARBA00022737"/>
    </source>
</evidence>
<keyword evidence="6" id="KW-0472">Membrane</keyword>
<dbReference type="Pfam" id="PF08263">
    <property type="entry name" value="LRRNT_2"/>
    <property type="match status" value="1"/>
</dbReference>
<evidence type="ECO:0000256" key="6">
    <source>
        <dbReference type="ARBA" id="ARBA00023136"/>
    </source>
</evidence>
<evidence type="ECO:0000256" key="1">
    <source>
        <dbReference type="ARBA" id="ARBA00022614"/>
    </source>
</evidence>
<dbReference type="SMR" id="V7CGB3"/>
<dbReference type="SMART" id="SM00369">
    <property type="entry name" value="LRR_TYP"/>
    <property type="match status" value="2"/>
</dbReference>
<keyword evidence="5" id="KW-1133">Transmembrane helix</keyword>
<dbReference type="PRINTS" id="PR00019">
    <property type="entry name" value="LEURICHRPT"/>
</dbReference>
<dbReference type="FunFam" id="3.80.10.10:FF:000024">
    <property type="entry name" value="Somatic embryogenesis receptor kinase 1"/>
    <property type="match status" value="1"/>
</dbReference>
<evidence type="ECO:0000313" key="8">
    <source>
        <dbReference type="EMBL" id="ESW29212.1"/>
    </source>
</evidence>
<name>V7CGB3_PHAVU</name>
<dbReference type="STRING" id="3885.V7CGB3"/>
<dbReference type="EMBL" id="CM002289">
    <property type="protein sequence ID" value="ESW29212.1"/>
    <property type="molecule type" value="Genomic_DNA"/>
</dbReference>
<dbReference type="SUPFAM" id="SSF52058">
    <property type="entry name" value="L domain-like"/>
    <property type="match status" value="1"/>
</dbReference>
<dbReference type="PANTHER" id="PTHR47988">
    <property type="entry name" value="SOMATIC EMBRYOGENESIS RECEPTOR KINASE 1"/>
    <property type="match status" value="1"/>
</dbReference>